<dbReference type="Gene3D" id="3.30.1510.10">
    <property type="entry name" value="Domain 2, N(10)-formyltetrahydrofolate synthetase"/>
    <property type="match status" value="1"/>
</dbReference>
<dbReference type="InterPro" id="IPR020630">
    <property type="entry name" value="THF_DH/CycHdrlase_cat_dom"/>
</dbReference>
<protein>
    <recommendedName>
        <fullName evidence="5">formate--tetrahydrofolate ligase</fullName>
        <ecNumber evidence="5">6.3.4.3</ecNumber>
    </recommendedName>
</protein>
<evidence type="ECO:0000256" key="6">
    <source>
        <dbReference type="ARBA" id="ARBA00022563"/>
    </source>
</evidence>
<dbReference type="Pfam" id="PF00763">
    <property type="entry name" value="THF_DHG_CYH"/>
    <property type="match status" value="1"/>
</dbReference>
<evidence type="ECO:0000256" key="1">
    <source>
        <dbReference type="ARBA" id="ARBA00004777"/>
    </source>
</evidence>
<dbReference type="SUPFAM" id="SSF51735">
    <property type="entry name" value="NAD(P)-binding Rossmann-fold domains"/>
    <property type="match status" value="1"/>
</dbReference>
<keyword evidence="6" id="KW-0554">One-carbon metabolism</keyword>
<organism evidence="12 13">
    <name type="scientific">Coregonus suidteri</name>
    <dbReference type="NCBI Taxonomy" id="861788"/>
    <lineage>
        <taxon>Eukaryota</taxon>
        <taxon>Metazoa</taxon>
        <taxon>Chordata</taxon>
        <taxon>Craniata</taxon>
        <taxon>Vertebrata</taxon>
        <taxon>Euteleostomi</taxon>
        <taxon>Actinopterygii</taxon>
        <taxon>Neopterygii</taxon>
        <taxon>Teleostei</taxon>
        <taxon>Protacanthopterygii</taxon>
        <taxon>Salmoniformes</taxon>
        <taxon>Salmonidae</taxon>
        <taxon>Coregoninae</taxon>
        <taxon>Coregonus</taxon>
    </lineage>
</organism>
<dbReference type="InterPro" id="IPR020628">
    <property type="entry name" value="Formate_THF_ligase_CS"/>
</dbReference>
<keyword evidence="7" id="KW-0436">Ligase</keyword>
<evidence type="ECO:0000256" key="4">
    <source>
        <dbReference type="ARBA" id="ARBA00011738"/>
    </source>
</evidence>
<keyword evidence="9" id="KW-0067">ATP-binding</keyword>
<dbReference type="Pfam" id="PF01268">
    <property type="entry name" value="FTHFS"/>
    <property type="match status" value="1"/>
</dbReference>
<dbReference type="PROSITE" id="PS00722">
    <property type="entry name" value="FTHFS_2"/>
    <property type="match status" value="1"/>
</dbReference>
<dbReference type="GO" id="GO:0035999">
    <property type="term" value="P:tetrahydrofolate interconversion"/>
    <property type="evidence" value="ECO:0007669"/>
    <property type="project" value="TreeGrafter"/>
</dbReference>
<dbReference type="Pfam" id="PF02882">
    <property type="entry name" value="THF_DHG_CYH_C"/>
    <property type="match status" value="1"/>
</dbReference>
<dbReference type="SUPFAM" id="SSF52540">
    <property type="entry name" value="P-loop containing nucleoside triphosphate hydrolases"/>
    <property type="match status" value="1"/>
</dbReference>
<evidence type="ECO:0000256" key="3">
    <source>
        <dbReference type="ARBA" id="ARBA00006985"/>
    </source>
</evidence>
<evidence type="ECO:0000256" key="9">
    <source>
        <dbReference type="ARBA" id="ARBA00022840"/>
    </source>
</evidence>
<dbReference type="Gene3D" id="3.10.410.10">
    <property type="entry name" value="Formyltetrahydrofolate synthetase, domain 3"/>
    <property type="match status" value="1"/>
</dbReference>
<dbReference type="InterPro" id="IPR036291">
    <property type="entry name" value="NAD(P)-bd_dom_sf"/>
</dbReference>
<evidence type="ECO:0000256" key="7">
    <source>
        <dbReference type="ARBA" id="ARBA00022598"/>
    </source>
</evidence>
<dbReference type="EC" id="6.3.4.3" evidence="5"/>
<dbReference type="FunFam" id="3.40.50.300:FF:000556">
    <property type="entry name" value="Methylenetetrahydrofolate dehydrogenase (NADP+ dependent) 1 like"/>
    <property type="match status" value="1"/>
</dbReference>
<dbReference type="AlphaFoldDB" id="A0AAN8KYD7"/>
<dbReference type="PRINTS" id="PR00085">
    <property type="entry name" value="THFDHDRGNASE"/>
</dbReference>
<dbReference type="CDD" id="cd00477">
    <property type="entry name" value="FTHFS"/>
    <property type="match status" value="1"/>
</dbReference>
<comment type="caution">
    <text evidence="12">The sequence shown here is derived from an EMBL/GenBank/DDBJ whole genome shotgun (WGS) entry which is preliminary data.</text>
</comment>
<evidence type="ECO:0000259" key="10">
    <source>
        <dbReference type="Pfam" id="PF00763"/>
    </source>
</evidence>
<comment type="similarity">
    <text evidence="2">In the N-terminal section; belongs to the tetrahydrofolate dehydrogenase/cyclohydrolase family.</text>
</comment>
<sequence>RLLASPLFLSLPTRCLRSVSNSTGFSHLTGSASLSSRQLTSTTRYFIRIIMRLSTLRNACRNVPIPSVHQPRTGVKVFGLAKRSIRLGHSSNSQLLFRAASSISGPTSAEAALTFGKQPKKTDGPGYENTIRENVRTTKEEMVALQRGHPALKPMLAIIQADEDDSLLEINKKMAGKIGLNMTQICLPRECTEDEIIEEVLKLNEDPKVHGVYLHLPPASLTSRVLNTLKPEKDVDGVSDLNVGRLVRGDMSQGFTPPLANAVMELLARHDTPMAGRTVLVVGGEGPLGVALQCLMQRRGMVVLNSQRSSEGLQKLVMQVDAVILLGAAHTDVPPTWLRPGAAVIHCGSALMTDQGVEMSSLSGVGPLTAAFRMQNVVRSSSRWAQEQQYRPWTLRSLKLQPLSPVPSDIEISRAQAPKPVDQLAQEIGLLKEETEAYGRTKAKVRLSLLDRLREQPDGKYVLVAGITPTPLGEGKSTVVIGLVQALSAHLKLNSFACLRQPSQGPTFGVKGGAAGGGYAQVIPMEEFNLHLTGDIHAITAANNLVAAAIDARILHEATQTDKALYSRLVPSVNGVRRFSPIQIARLRRLGISEIDPSALTPQEVSSFVRLDLDPAKVTWQRVVDTNDRFLRKITVGQASTEKGHVRETQFDIAVASEIMAILALTDGLRDMKTRLGRMVVGSSRSGQPVTAEDLGVSGALAVLMKDAIKPTLMQTLEGSPVFVHAGPFANIAHGNSSVLADKLALKLVGEEGFVVTEAGFGADIGMEKFFNIKCRASGLRPNVVVLVATVRALKMHGGGPNVSAGSPLPREYIDENMSLVAEGCSSNLRKQIQIAHLFGVPVVVALNVFKTDTQAEIDLVCQMAKESGASDAVPCHHWARGGRGSVDLAQAVKQASSQPSHFQFLYSQETPIVEKIRMIAQKVYGADDIELSPEAQAKIDYYNQQGYEKLPICMAKTHLSLSHLPEKKGTPTGFTLPIRDIRASIGAGFIYPLVGTMSTMPGLPTRPCFYDIDLDPVTEEITGLF</sequence>
<keyword evidence="13" id="KW-1185">Reference proteome</keyword>
<dbReference type="Gene3D" id="3.40.50.10860">
    <property type="entry name" value="Leucine Dehydrogenase, chain A, domain 1"/>
    <property type="match status" value="1"/>
</dbReference>
<dbReference type="FunFam" id="3.40.50.10860:FF:000013">
    <property type="entry name" value="Methylenetetrahydrofolate dehydrogenase (NADP+ dependent) 1 like"/>
    <property type="match status" value="1"/>
</dbReference>
<dbReference type="GO" id="GO:0005524">
    <property type="term" value="F:ATP binding"/>
    <property type="evidence" value="ECO:0007669"/>
    <property type="project" value="UniProtKB-KW"/>
</dbReference>
<dbReference type="PROSITE" id="PS00721">
    <property type="entry name" value="FTHFS_1"/>
    <property type="match status" value="1"/>
</dbReference>
<dbReference type="PANTHER" id="PTHR48099">
    <property type="entry name" value="C-1-TETRAHYDROFOLATE SYNTHASE, CYTOPLASMIC-RELATED"/>
    <property type="match status" value="1"/>
</dbReference>
<dbReference type="Gene3D" id="3.40.50.300">
    <property type="entry name" value="P-loop containing nucleotide triphosphate hydrolases"/>
    <property type="match status" value="2"/>
</dbReference>
<evidence type="ECO:0000259" key="11">
    <source>
        <dbReference type="Pfam" id="PF02882"/>
    </source>
</evidence>
<dbReference type="InterPro" id="IPR000672">
    <property type="entry name" value="THF_DH/CycHdrlase"/>
</dbReference>
<dbReference type="Proteomes" id="UP001356427">
    <property type="component" value="Unassembled WGS sequence"/>
</dbReference>
<evidence type="ECO:0000313" key="12">
    <source>
        <dbReference type="EMBL" id="KAK6297554.1"/>
    </source>
</evidence>
<dbReference type="GO" id="GO:0004488">
    <property type="term" value="F:methylenetetrahydrofolate dehydrogenase (NADP+) activity"/>
    <property type="evidence" value="ECO:0007669"/>
    <property type="project" value="InterPro"/>
</dbReference>
<dbReference type="PANTHER" id="PTHR48099:SF12">
    <property type="entry name" value="MONOFUNCTIONAL C1-TETRAHYDROFOLATE SYNTHASE, MITOCHONDRIAL"/>
    <property type="match status" value="1"/>
</dbReference>
<dbReference type="GO" id="GO:0004477">
    <property type="term" value="F:methenyltetrahydrofolate cyclohydrolase activity"/>
    <property type="evidence" value="ECO:0007669"/>
    <property type="project" value="TreeGrafter"/>
</dbReference>
<dbReference type="FunFam" id="3.10.410.10:FF:000001">
    <property type="entry name" value="Putative formate--tetrahydrofolate ligase"/>
    <property type="match status" value="1"/>
</dbReference>
<accession>A0AAN8KYD7</accession>
<evidence type="ECO:0000256" key="2">
    <source>
        <dbReference type="ARBA" id="ARBA00005559"/>
    </source>
</evidence>
<dbReference type="EMBL" id="JAGTTL010000031">
    <property type="protein sequence ID" value="KAK6297554.1"/>
    <property type="molecule type" value="Genomic_DNA"/>
</dbReference>
<dbReference type="SUPFAM" id="SSF53223">
    <property type="entry name" value="Aminoacid dehydrogenase-like, N-terminal domain"/>
    <property type="match status" value="1"/>
</dbReference>
<dbReference type="InterPro" id="IPR000559">
    <property type="entry name" value="Formate_THF_ligase"/>
</dbReference>
<dbReference type="FunFam" id="3.40.50.300:FF:000627">
    <property type="entry name" value="Methylenetetrahydrofolate dehydrogenase (NADP+ dependent) 1 like"/>
    <property type="match status" value="1"/>
</dbReference>
<dbReference type="InterPro" id="IPR020631">
    <property type="entry name" value="THF_DH/CycHdrlase_NAD-bd_dom"/>
</dbReference>
<dbReference type="InterPro" id="IPR027417">
    <property type="entry name" value="P-loop_NTPase"/>
</dbReference>
<dbReference type="Gene3D" id="3.40.50.720">
    <property type="entry name" value="NAD(P)-binding Rossmann-like Domain"/>
    <property type="match status" value="1"/>
</dbReference>
<evidence type="ECO:0000256" key="5">
    <source>
        <dbReference type="ARBA" id="ARBA00012295"/>
    </source>
</evidence>
<comment type="pathway">
    <text evidence="1">One-carbon metabolism; tetrahydrofolate interconversion.</text>
</comment>
<dbReference type="GO" id="GO:0005829">
    <property type="term" value="C:cytosol"/>
    <property type="evidence" value="ECO:0007669"/>
    <property type="project" value="TreeGrafter"/>
</dbReference>
<evidence type="ECO:0000256" key="8">
    <source>
        <dbReference type="ARBA" id="ARBA00022741"/>
    </source>
</evidence>
<feature type="non-terminal residue" evidence="12">
    <location>
        <position position="1"/>
    </location>
</feature>
<dbReference type="InterPro" id="IPR046346">
    <property type="entry name" value="Aminoacid_DH-like_N_sf"/>
</dbReference>
<proteinExistence type="inferred from homology"/>
<evidence type="ECO:0000313" key="13">
    <source>
        <dbReference type="Proteomes" id="UP001356427"/>
    </source>
</evidence>
<feature type="domain" description="Tetrahydrofolate dehydrogenase/cyclohydrolase catalytic" evidence="10">
    <location>
        <begin position="127"/>
        <end position="236"/>
    </location>
</feature>
<comment type="similarity">
    <text evidence="3">In the C-terminal section; belongs to the formate--tetrahydrofolate ligase family.</text>
</comment>
<dbReference type="HAMAP" id="MF_01543">
    <property type="entry name" value="FTHFS"/>
    <property type="match status" value="1"/>
</dbReference>
<dbReference type="GO" id="GO:0004329">
    <property type="term" value="F:formate-tetrahydrofolate ligase activity"/>
    <property type="evidence" value="ECO:0007669"/>
    <property type="project" value="UniProtKB-EC"/>
</dbReference>
<name>A0AAN8KYD7_9TELE</name>
<reference evidence="12 13" key="1">
    <citation type="submission" date="2021-04" db="EMBL/GenBank/DDBJ databases">
        <authorList>
            <person name="De Guttry C."/>
            <person name="Zahm M."/>
            <person name="Klopp C."/>
            <person name="Cabau C."/>
            <person name="Louis A."/>
            <person name="Berthelot C."/>
            <person name="Parey E."/>
            <person name="Roest Crollius H."/>
            <person name="Montfort J."/>
            <person name="Robinson-Rechavi M."/>
            <person name="Bucao C."/>
            <person name="Bouchez O."/>
            <person name="Gislard M."/>
            <person name="Lluch J."/>
            <person name="Milhes M."/>
            <person name="Lampietro C."/>
            <person name="Lopez Roques C."/>
            <person name="Donnadieu C."/>
            <person name="Braasch I."/>
            <person name="Desvignes T."/>
            <person name="Postlethwait J."/>
            <person name="Bobe J."/>
            <person name="Wedekind C."/>
            <person name="Guiguen Y."/>
        </authorList>
    </citation>
    <scope>NUCLEOTIDE SEQUENCE [LARGE SCALE GENOMIC DNA]</scope>
    <source>
        <strain evidence="12">Cs_M1</strain>
        <tissue evidence="12">Blood</tissue>
    </source>
</reference>
<gene>
    <name evidence="12" type="ORF">J4Q44_G00321370</name>
</gene>
<keyword evidence="8" id="KW-0547">Nucleotide-binding</keyword>
<feature type="domain" description="Tetrahydrofolate dehydrogenase/cyclohydrolase NAD(P)-binding" evidence="11">
    <location>
        <begin position="259"/>
        <end position="379"/>
    </location>
</feature>
<comment type="subunit">
    <text evidence="4">Homodimer.</text>
</comment>